<proteinExistence type="inferred from homology"/>
<evidence type="ECO:0000259" key="9">
    <source>
        <dbReference type="Pfam" id="PF13813"/>
    </source>
</evidence>
<keyword evidence="11" id="KW-1185">Reference proteome</keyword>
<dbReference type="AlphaFoldDB" id="A0A370TIH0"/>
<evidence type="ECO:0000256" key="8">
    <source>
        <dbReference type="SAM" id="Phobius"/>
    </source>
</evidence>
<evidence type="ECO:0000256" key="2">
    <source>
        <dbReference type="ARBA" id="ARBA00005179"/>
    </source>
</evidence>
<keyword evidence="4" id="KW-0808">Transferase</keyword>
<dbReference type="Pfam" id="PF13813">
    <property type="entry name" value="MBOAT_2"/>
    <property type="match status" value="1"/>
</dbReference>
<comment type="pathway">
    <text evidence="2">Secondary metabolite biosynthesis.</text>
</comment>
<dbReference type="Proteomes" id="UP000254866">
    <property type="component" value="Unassembled WGS sequence"/>
</dbReference>
<feature type="transmembrane region" description="Helical" evidence="8">
    <location>
        <begin position="75"/>
        <end position="93"/>
    </location>
</feature>
<organism evidence="10 11">
    <name type="scientific">Venustampulla echinocandica</name>
    <dbReference type="NCBI Taxonomy" id="2656787"/>
    <lineage>
        <taxon>Eukaryota</taxon>
        <taxon>Fungi</taxon>
        <taxon>Dikarya</taxon>
        <taxon>Ascomycota</taxon>
        <taxon>Pezizomycotina</taxon>
        <taxon>Leotiomycetes</taxon>
        <taxon>Helotiales</taxon>
        <taxon>Pleuroascaceae</taxon>
        <taxon>Venustampulla</taxon>
    </lineage>
</organism>
<keyword evidence="6 8" id="KW-1133">Transmembrane helix</keyword>
<dbReference type="InterPro" id="IPR044851">
    <property type="entry name" value="Wax_synthase"/>
</dbReference>
<comment type="caution">
    <text evidence="10">The sequence shown here is derived from an EMBL/GenBank/DDBJ whole genome shotgun (WGS) entry which is preliminary data.</text>
</comment>
<dbReference type="PANTHER" id="PTHR31595:SF57">
    <property type="entry name" value="OS04G0481900 PROTEIN"/>
    <property type="match status" value="1"/>
</dbReference>
<comment type="subcellular location">
    <subcellularLocation>
        <location evidence="1">Membrane</location>
        <topology evidence="1">Multi-pass membrane protein</topology>
    </subcellularLocation>
</comment>
<dbReference type="GO" id="GO:0016020">
    <property type="term" value="C:membrane"/>
    <property type="evidence" value="ECO:0007669"/>
    <property type="project" value="UniProtKB-SubCell"/>
</dbReference>
<comment type="similarity">
    <text evidence="3">Belongs to the wax synthase family.</text>
</comment>
<sequence>MQYSLSSALTVATGLLTPQDWPPVMGRLRDVCTVRGLWGKFWHQLYRRKLNLPFTILTRFVPIARGTLLSKYLQLYLAFIASGLLHTLGAMNATTSSHENNMLQLTFFLVQPVAITIEDFAVYLGEKWGAKKSWKTKLLGRIWTFSWFTYSLRYMAAHQYDLGAFDGHPLPSIVAATLGLVKKFSGGKGLH</sequence>
<keyword evidence="5 8" id="KW-0812">Transmembrane</keyword>
<reference evidence="10 11" key="1">
    <citation type="journal article" date="2018" name="IMA Fungus">
        <title>IMA Genome-F 9: Draft genome sequence of Annulohypoxylon stygium, Aspergillus mulundensis, Berkeleyomyces basicola (syn. Thielaviopsis basicola), Ceratocystis smalleyi, two Cercospora beticola strains, Coleophoma cylindrospora, Fusarium fracticaudum, Phialophora cf. hyalina, and Morchella septimelata.</title>
        <authorList>
            <person name="Wingfield B.D."/>
            <person name="Bills G.F."/>
            <person name="Dong Y."/>
            <person name="Huang W."/>
            <person name="Nel W.J."/>
            <person name="Swalarsk-Parry B.S."/>
            <person name="Vaghefi N."/>
            <person name="Wilken P.M."/>
            <person name="An Z."/>
            <person name="de Beer Z.W."/>
            <person name="De Vos L."/>
            <person name="Chen L."/>
            <person name="Duong T.A."/>
            <person name="Gao Y."/>
            <person name="Hammerbacher A."/>
            <person name="Kikkert J.R."/>
            <person name="Li Y."/>
            <person name="Li H."/>
            <person name="Li K."/>
            <person name="Li Q."/>
            <person name="Liu X."/>
            <person name="Ma X."/>
            <person name="Naidoo K."/>
            <person name="Pethybridge S.J."/>
            <person name="Sun J."/>
            <person name="Steenkamp E.T."/>
            <person name="van der Nest M.A."/>
            <person name="van Wyk S."/>
            <person name="Wingfield M.J."/>
            <person name="Xiong C."/>
            <person name="Yue Q."/>
            <person name="Zhang X."/>
        </authorList>
    </citation>
    <scope>NUCLEOTIDE SEQUENCE [LARGE SCALE GENOMIC DNA]</scope>
    <source>
        <strain evidence="10 11">BP 5553</strain>
    </source>
</reference>
<dbReference type="EMBL" id="NPIC01000006">
    <property type="protein sequence ID" value="RDL35145.1"/>
    <property type="molecule type" value="Genomic_DNA"/>
</dbReference>
<dbReference type="GO" id="GO:0006629">
    <property type="term" value="P:lipid metabolic process"/>
    <property type="evidence" value="ECO:0007669"/>
    <property type="project" value="InterPro"/>
</dbReference>
<feature type="transmembrane region" description="Helical" evidence="8">
    <location>
        <begin position="105"/>
        <end position="125"/>
    </location>
</feature>
<accession>A0A370TIH0</accession>
<evidence type="ECO:0000256" key="5">
    <source>
        <dbReference type="ARBA" id="ARBA00022692"/>
    </source>
</evidence>
<dbReference type="RefSeq" id="XP_031867968.1">
    <property type="nucleotide sequence ID" value="XM_032015699.1"/>
</dbReference>
<dbReference type="PANTHER" id="PTHR31595">
    <property type="entry name" value="LONG-CHAIN-ALCOHOL O-FATTY-ACYLTRANSFERASE 3-RELATED"/>
    <property type="match status" value="1"/>
</dbReference>
<evidence type="ECO:0000256" key="1">
    <source>
        <dbReference type="ARBA" id="ARBA00004141"/>
    </source>
</evidence>
<evidence type="ECO:0000256" key="4">
    <source>
        <dbReference type="ARBA" id="ARBA00022679"/>
    </source>
</evidence>
<gene>
    <name evidence="10" type="ORF">BP5553_07076</name>
</gene>
<dbReference type="OrthoDB" id="1077582at2759"/>
<keyword evidence="7 8" id="KW-0472">Membrane</keyword>
<name>A0A370TIH0_9HELO</name>
<evidence type="ECO:0000256" key="7">
    <source>
        <dbReference type="ARBA" id="ARBA00023136"/>
    </source>
</evidence>
<evidence type="ECO:0000313" key="11">
    <source>
        <dbReference type="Proteomes" id="UP000254866"/>
    </source>
</evidence>
<evidence type="ECO:0000313" key="10">
    <source>
        <dbReference type="EMBL" id="RDL35145.1"/>
    </source>
</evidence>
<dbReference type="STRING" id="2656787.A0A370TIH0"/>
<evidence type="ECO:0000256" key="6">
    <source>
        <dbReference type="ARBA" id="ARBA00022989"/>
    </source>
</evidence>
<dbReference type="GO" id="GO:0008374">
    <property type="term" value="F:O-acyltransferase activity"/>
    <property type="evidence" value="ECO:0007669"/>
    <property type="project" value="InterPro"/>
</dbReference>
<dbReference type="GeneID" id="43599925"/>
<protein>
    <recommendedName>
        <fullName evidence="9">Wax synthase domain-containing protein</fullName>
    </recommendedName>
</protein>
<feature type="domain" description="Wax synthase" evidence="9">
    <location>
        <begin position="21"/>
        <end position="109"/>
    </location>
</feature>
<dbReference type="InterPro" id="IPR032805">
    <property type="entry name" value="Wax_synthase_dom"/>
</dbReference>
<evidence type="ECO:0000256" key="3">
    <source>
        <dbReference type="ARBA" id="ARBA00007282"/>
    </source>
</evidence>